<reference evidence="1" key="1">
    <citation type="submission" date="2021-02" db="EMBL/GenBank/DDBJ databases">
        <authorList>
            <consortium name="DOE Joint Genome Institute"/>
            <person name="Ahrendt S."/>
            <person name="Looney B.P."/>
            <person name="Miyauchi S."/>
            <person name="Morin E."/>
            <person name="Drula E."/>
            <person name="Courty P.E."/>
            <person name="Chicoki N."/>
            <person name="Fauchery L."/>
            <person name="Kohler A."/>
            <person name="Kuo A."/>
            <person name="Labutti K."/>
            <person name="Pangilinan J."/>
            <person name="Lipzen A."/>
            <person name="Riley R."/>
            <person name="Andreopoulos W."/>
            <person name="He G."/>
            <person name="Johnson J."/>
            <person name="Barry K.W."/>
            <person name="Grigoriev I.V."/>
            <person name="Nagy L."/>
            <person name="Hibbett D."/>
            <person name="Henrissat B."/>
            <person name="Matheny P.B."/>
            <person name="Labbe J."/>
            <person name="Martin F."/>
        </authorList>
    </citation>
    <scope>NUCLEOTIDE SEQUENCE</scope>
    <source>
        <strain evidence="1">EC-137</strain>
    </source>
</reference>
<reference evidence="1" key="2">
    <citation type="journal article" date="2022" name="New Phytol.">
        <title>Evolutionary transition to the ectomycorrhizal habit in the genomes of a hyperdiverse lineage of mushroom-forming fungi.</title>
        <authorList>
            <person name="Looney B."/>
            <person name="Miyauchi S."/>
            <person name="Morin E."/>
            <person name="Drula E."/>
            <person name="Courty P.E."/>
            <person name="Kohler A."/>
            <person name="Kuo A."/>
            <person name="LaButti K."/>
            <person name="Pangilinan J."/>
            <person name="Lipzen A."/>
            <person name="Riley R."/>
            <person name="Andreopoulos W."/>
            <person name="He G."/>
            <person name="Johnson J."/>
            <person name="Nolan M."/>
            <person name="Tritt A."/>
            <person name="Barry K.W."/>
            <person name="Grigoriev I.V."/>
            <person name="Nagy L.G."/>
            <person name="Hibbett D."/>
            <person name="Henrissat B."/>
            <person name="Matheny P.B."/>
            <person name="Labbe J."/>
            <person name="Martin F.M."/>
        </authorList>
    </citation>
    <scope>NUCLEOTIDE SEQUENCE</scope>
    <source>
        <strain evidence="1">EC-137</strain>
    </source>
</reference>
<dbReference type="Proteomes" id="UP000814128">
    <property type="component" value="Unassembled WGS sequence"/>
</dbReference>
<organism evidence="1 2">
    <name type="scientific">Vararia minispora EC-137</name>
    <dbReference type="NCBI Taxonomy" id="1314806"/>
    <lineage>
        <taxon>Eukaryota</taxon>
        <taxon>Fungi</taxon>
        <taxon>Dikarya</taxon>
        <taxon>Basidiomycota</taxon>
        <taxon>Agaricomycotina</taxon>
        <taxon>Agaricomycetes</taxon>
        <taxon>Russulales</taxon>
        <taxon>Lachnocladiaceae</taxon>
        <taxon>Vararia</taxon>
    </lineage>
</organism>
<keyword evidence="2" id="KW-1185">Reference proteome</keyword>
<protein>
    <submittedName>
        <fullName evidence="1">Uncharacterized protein</fullName>
    </submittedName>
</protein>
<name>A0ACB8Q5N5_9AGAM</name>
<dbReference type="EMBL" id="MU274019">
    <property type="protein sequence ID" value="KAI0027076.1"/>
    <property type="molecule type" value="Genomic_DNA"/>
</dbReference>
<sequence length="95" mass="11117">KFRVRHTPLNQHLHRIGSTDTPLCPGCRADEETVQHFIYECPAYDGARHELHRATRRAFYSMTYLLSDKKGTSHFIKYLRATGRIQIDPRAHPKQ</sequence>
<proteinExistence type="predicted"/>
<feature type="non-terminal residue" evidence="1">
    <location>
        <position position="1"/>
    </location>
</feature>
<evidence type="ECO:0000313" key="2">
    <source>
        <dbReference type="Proteomes" id="UP000814128"/>
    </source>
</evidence>
<gene>
    <name evidence="1" type="ORF">K488DRAFT_63032</name>
</gene>
<accession>A0ACB8Q5N5</accession>
<evidence type="ECO:0000313" key="1">
    <source>
        <dbReference type="EMBL" id="KAI0027076.1"/>
    </source>
</evidence>
<comment type="caution">
    <text evidence="1">The sequence shown here is derived from an EMBL/GenBank/DDBJ whole genome shotgun (WGS) entry which is preliminary data.</text>
</comment>